<dbReference type="Gene3D" id="3.90.1200.10">
    <property type="match status" value="1"/>
</dbReference>
<evidence type="ECO:0000313" key="2">
    <source>
        <dbReference type="EMBL" id="GAA3604214.1"/>
    </source>
</evidence>
<dbReference type="SUPFAM" id="SSF56112">
    <property type="entry name" value="Protein kinase-like (PK-like)"/>
    <property type="match status" value="1"/>
</dbReference>
<dbReference type="Proteomes" id="UP001501490">
    <property type="component" value="Unassembled WGS sequence"/>
</dbReference>
<sequence>MVPRIASVVEQWGAQLDLSQRRSLEMLISALPARIDAVAECGIPDVLVHGDFHPGNVAGRPGGYTILDWGDSFLGHPLIDELAFVERLSPSMQPVARDWFVTAWQHAEPTSDPARAARLLEPVVALLAAVMYANFCTSIEPDERIYHAADVLRMLRQATRSNTRL</sequence>
<keyword evidence="3" id="KW-1185">Reference proteome</keyword>
<protein>
    <recommendedName>
        <fullName evidence="1">Aminoglycoside phosphotransferase domain-containing protein</fullName>
    </recommendedName>
</protein>
<comment type="caution">
    <text evidence="2">The sequence shown here is derived from an EMBL/GenBank/DDBJ whole genome shotgun (WGS) entry which is preliminary data.</text>
</comment>
<dbReference type="InterPro" id="IPR002575">
    <property type="entry name" value="Aminoglycoside_PTrfase"/>
</dbReference>
<evidence type="ECO:0000259" key="1">
    <source>
        <dbReference type="Pfam" id="PF01636"/>
    </source>
</evidence>
<dbReference type="EMBL" id="BAABAB010000002">
    <property type="protein sequence ID" value="GAA3604214.1"/>
    <property type="molecule type" value="Genomic_DNA"/>
</dbReference>
<dbReference type="Pfam" id="PF01636">
    <property type="entry name" value="APH"/>
    <property type="match status" value="1"/>
</dbReference>
<feature type="domain" description="Aminoglycoside phosphotransferase" evidence="1">
    <location>
        <begin position="13"/>
        <end position="80"/>
    </location>
</feature>
<accession>A0ABP6ZBM3</accession>
<dbReference type="InterPro" id="IPR011009">
    <property type="entry name" value="Kinase-like_dom_sf"/>
</dbReference>
<name>A0ABP6ZBM3_9ACTN</name>
<evidence type="ECO:0000313" key="3">
    <source>
        <dbReference type="Proteomes" id="UP001501490"/>
    </source>
</evidence>
<organism evidence="2 3">
    <name type="scientific">Microlunatus ginsengisoli</name>
    <dbReference type="NCBI Taxonomy" id="363863"/>
    <lineage>
        <taxon>Bacteria</taxon>
        <taxon>Bacillati</taxon>
        <taxon>Actinomycetota</taxon>
        <taxon>Actinomycetes</taxon>
        <taxon>Propionibacteriales</taxon>
        <taxon>Propionibacteriaceae</taxon>
        <taxon>Microlunatus</taxon>
    </lineage>
</organism>
<reference evidence="3" key="1">
    <citation type="journal article" date="2019" name="Int. J. Syst. Evol. Microbiol.">
        <title>The Global Catalogue of Microorganisms (GCM) 10K type strain sequencing project: providing services to taxonomists for standard genome sequencing and annotation.</title>
        <authorList>
            <consortium name="The Broad Institute Genomics Platform"/>
            <consortium name="The Broad Institute Genome Sequencing Center for Infectious Disease"/>
            <person name="Wu L."/>
            <person name="Ma J."/>
        </authorList>
    </citation>
    <scope>NUCLEOTIDE SEQUENCE [LARGE SCALE GENOMIC DNA]</scope>
    <source>
        <strain evidence="3">JCM 16929</strain>
    </source>
</reference>
<gene>
    <name evidence="2" type="ORF">GCM10022236_02480</name>
</gene>
<proteinExistence type="predicted"/>